<evidence type="ECO:0000256" key="4">
    <source>
        <dbReference type="ARBA" id="ARBA00023002"/>
    </source>
</evidence>
<sequence length="412" mass="43890">MSVETVRPRISSRAVEKAPVRIAHLGLGAFHRAHQAWYTAHAAGDPWGIAAFTGRSPAVAQVLAAQDCVYTVIERGAEGDRAEIVESIVEAHDGADVSAWRSTIASPDVAVVTLTVTEAGYARGSTPPRRLVEGLAARRAADGGPVSIVSCDNLPGNGQAMRAAIDALADLDLAGWIDANVAFVDTMVDRITPSVTAADSTAALALTGALDEAPVVTEPFSEWILAGDFPAGRPAWETAGARFVADATPYEERKLWLLNAAHSLLAYAGSGRGFDSIDEAFADDELNAMTEQLWAEQRAVLSLGDEEIDSALAALRERFANPRIRHSLQQIAQMGALKLPVRILDPMRRREERGLGHGAAQRATIAAWADHLVRFDPADAASAAIARLLARNPRAEPVDLIIDTLTTEQHAS</sequence>
<dbReference type="Pfam" id="PF08125">
    <property type="entry name" value="Mannitol_dh_C"/>
    <property type="match status" value="1"/>
</dbReference>
<dbReference type="EC" id="1.1.1.17" evidence="2"/>
<dbReference type="PANTHER" id="PTHR43362">
    <property type="entry name" value="MANNITOL DEHYDROGENASE DSF1-RELATED"/>
    <property type="match status" value="1"/>
</dbReference>
<reference evidence="9 10" key="1">
    <citation type="submission" date="2023-11" db="EMBL/GenBank/DDBJ databases">
        <title>Genome sequence of Microbacterium rhizosphaerae KACC 19337.</title>
        <authorList>
            <person name="Choi H."/>
            <person name="Kim S."/>
            <person name="Kim Y."/>
            <person name="Kwon S.-W."/>
            <person name="Heo J."/>
        </authorList>
    </citation>
    <scope>NUCLEOTIDE SEQUENCE [LARGE SCALE GENOMIC DNA]</scope>
    <source>
        <strain evidence="9 10">KACC 19337</strain>
    </source>
</reference>
<protein>
    <recommendedName>
        <fullName evidence="3">Mannitol-1-phosphate 5-dehydrogenase</fullName>
        <ecNumber evidence="2">1.1.1.17</ecNumber>
    </recommendedName>
</protein>
<dbReference type="EMBL" id="CP139368">
    <property type="protein sequence ID" value="WPR90088.1"/>
    <property type="molecule type" value="Genomic_DNA"/>
</dbReference>
<dbReference type="PROSITE" id="PS00974">
    <property type="entry name" value="MANNITOL_DHGENASE"/>
    <property type="match status" value="1"/>
</dbReference>
<dbReference type="SUPFAM" id="SSF51735">
    <property type="entry name" value="NAD(P)-binding Rossmann-fold domains"/>
    <property type="match status" value="1"/>
</dbReference>
<dbReference type="InterPro" id="IPR050988">
    <property type="entry name" value="Mannitol_DH/Oxidoreductase"/>
</dbReference>
<evidence type="ECO:0000256" key="6">
    <source>
        <dbReference type="ARBA" id="ARBA00048615"/>
    </source>
</evidence>
<evidence type="ECO:0000256" key="2">
    <source>
        <dbReference type="ARBA" id="ARBA00012939"/>
    </source>
</evidence>
<organism evidence="9 10">
    <name type="scientific">Microbacterium rhizosphaerae</name>
    <dbReference type="NCBI Taxonomy" id="1678237"/>
    <lineage>
        <taxon>Bacteria</taxon>
        <taxon>Bacillati</taxon>
        <taxon>Actinomycetota</taxon>
        <taxon>Actinomycetes</taxon>
        <taxon>Micrococcales</taxon>
        <taxon>Microbacteriaceae</taxon>
        <taxon>Microbacterium</taxon>
    </lineage>
</organism>
<comment type="similarity">
    <text evidence="1">Belongs to the mannitol dehydrogenase family.</text>
</comment>
<evidence type="ECO:0000313" key="10">
    <source>
        <dbReference type="Proteomes" id="UP001323798"/>
    </source>
</evidence>
<dbReference type="InterPro" id="IPR013328">
    <property type="entry name" value="6PGD_dom2"/>
</dbReference>
<dbReference type="PRINTS" id="PR00084">
    <property type="entry name" value="MTLDHDRGNASE"/>
</dbReference>
<gene>
    <name evidence="9" type="ORF">SM116_02025</name>
</gene>
<dbReference type="Proteomes" id="UP001323798">
    <property type="component" value="Chromosome"/>
</dbReference>
<evidence type="ECO:0000259" key="7">
    <source>
        <dbReference type="Pfam" id="PF01232"/>
    </source>
</evidence>
<dbReference type="InterPro" id="IPR008927">
    <property type="entry name" value="6-PGluconate_DH-like_C_sf"/>
</dbReference>
<dbReference type="InterPro" id="IPR000669">
    <property type="entry name" value="Mannitol_DH"/>
</dbReference>
<keyword evidence="5" id="KW-0520">NAD</keyword>
<dbReference type="InterPro" id="IPR036291">
    <property type="entry name" value="NAD(P)-bd_dom_sf"/>
</dbReference>
<feature type="domain" description="Mannitol dehydrogenase N-terminal" evidence="7">
    <location>
        <begin position="21"/>
        <end position="237"/>
    </location>
</feature>
<dbReference type="Gene3D" id="3.40.50.720">
    <property type="entry name" value="NAD(P)-binding Rossmann-like Domain"/>
    <property type="match status" value="1"/>
</dbReference>
<dbReference type="GO" id="GO:0016491">
    <property type="term" value="F:oxidoreductase activity"/>
    <property type="evidence" value="ECO:0007669"/>
    <property type="project" value="UniProtKB-KW"/>
</dbReference>
<dbReference type="InterPro" id="IPR013118">
    <property type="entry name" value="Mannitol_DH_C"/>
</dbReference>
<evidence type="ECO:0000256" key="1">
    <source>
        <dbReference type="ARBA" id="ARBA00006541"/>
    </source>
</evidence>
<comment type="catalytic activity">
    <reaction evidence="6">
        <text>D-mannitol 1-phosphate + NAD(+) = beta-D-fructose 6-phosphate + NADH + H(+)</text>
        <dbReference type="Rhea" id="RHEA:19661"/>
        <dbReference type="ChEBI" id="CHEBI:15378"/>
        <dbReference type="ChEBI" id="CHEBI:57540"/>
        <dbReference type="ChEBI" id="CHEBI:57634"/>
        <dbReference type="ChEBI" id="CHEBI:57945"/>
        <dbReference type="ChEBI" id="CHEBI:61381"/>
        <dbReference type="EC" id="1.1.1.17"/>
    </reaction>
</comment>
<dbReference type="Pfam" id="PF01232">
    <property type="entry name" value="Mannitol_dh"/>
    <property type="match status" value="1"/>
</dbReference>
<dbReference type="PANTHER" id="PTHR43362:SF1">
    <property type="entry name" value="MANNITOL DEHYDROGENASE 2-RELATED"/>
    <property type="match status" value="1"/>
</dbReference>
<evidence type="ECO:0000256" key="5">
    <source>
        <dbReference type="ARBA" id="ARBA00023027"/>
    </source>
</evidence>
<evidence type="ECO:0000256" key="3">
    <source>
        <dbReference type="ARBA" id="ARBA00016219"/>
    </source>
</evidence>
<name>A0ABZ0SN80_9MICO</name>
<dbReference type="Gene3D" id="1.10.1040.10">
    <property type="entry name" value="N-(1-d-carboxylethyl)-l-norvaline Dehydrogenase, domain 2"/>
    <property type="match status" value="1"/>
</dbReference>
<dbReference type="RefSeq" id="WP_320942801.1">
    <property type="nucleotide sequence ID" value="NZ_BAABEU010000003.1"/>
</dbReference>
<dbReference type="InterPro" id="IPR023027">
    <property type="entry name" value="Mannitol_DH_CS"/>
</dbReference>
<keyword evidence="4 9" id="KW-0560">Oxidoreductase</keyword>
<evidence type="ECO:0000259" key="8">
    <source>
        <dbReference type="Pfam" id="PF08125"/>
    </source>
</evidence>
<evidence type="ECO:0000313" key="9">
    <source>
        <dbReference type="EMBL" id="WPR90088.1"/>
    </source>
</evidence>
<feature type="domain" description="Mannitol dehydrogenase C-terminal" evidence="8">
    <location>
        <begin position="248"/>
        <end position="369"/>
    </location>
</feature>
<proteinExistence type="inferred from homology"/>
<dbReference type="InterPro" id="IPR013131">
    <property type="entry name" value="Mannitol_DH_N"/>
</dbReference>
<dbReference type="SUPFAM" id="SSF48179">
    <property type="entry name" value="6-phosphogluconate dehydrogenase C-terminal domain-like"/>
    <property type="match status" value="1"/>
</dbReference>
<keyword evidence="10" id="KW-1185">Reference proteome</keyword>
<accession>A0ABZ0SN80</accession>